<dbReference type="GO" id="GO:0005886">
    <property type="term" value="C:plasma membrane"/>
    <property type="evidence" value="ECO:0007669"/>
    <property type="project" value="TreeGrafter"/>
</dbReference>
<dbReference type="InterPro" id="IPR011701">
    <property type="entry name" value="MFS"/>
</dbReference>
<dbReference type="Proteomes" id="UP000054270">
    <property type="component" value="Unassembled WGS sequence"/>
</dbReference>
<keyword evidence="4 6" id="KW-0472">Membrane</keyword>
<dbReference type="SUPFAM" id="SSF103473">
    <property type="entry name" value="MFS general substrate transporter"/>
    <property type="match status" value="1"/>
</dbReference>
<comment type="subcellular location">
    <subcellularLocation>
        <location evidence="1">Membrane</location>
        <topology evidence="1">Multi-pass membrane protein</topology>
    </subcellularLocation>
</comment>
<evidence type="ECO:0000259" key="7">
    <source>
        <dbReference type="PROSITE" id="PS50850"/>
    </source>
</evidence>
<dbReference type="OMA" id="TIYMAIC"/>
<dbReference type="PANTHER" id="PTHR23502">
    <property type="entry name" value="MAJOR FACILITATOR SUPERFAMILY"/>
    <property type="match status" value="1"/>
</dbReference>
<evidence type="ECO:0000256" key="5">
    <source>
        <dbReference type="SAM" id="MobiDB-lite"/>
    </source>
</evidence>
<feature type="transmembrane region" description="Helical" evidence="6">
    <location>
        <begin position="316"/>
        <end position="342"/>
    </location>
</feature>
<feature type="transmembrane region" description="Helical" evidence="6">
    <location>
        <begin position="486"/>
        <end position="508"/>
    </location>
</feature>
<dbReference type="EMBL" id="KN817600">
    <property type="protein sequence ID" value="KJA17637.1"/>
    <property type="molecule type" value="Genomic_DNA"/>
</dbReference>
<organism evidence="8 9">
    <name type="scientific">Hypholoma sublateritium (strain FD-334 SS-4)</name>
    <dbReference type="NCBI Taxonomy" id="945553"/>
    <lineage>
        <taxon>Eukaryota</taxon>
        <taxon>Fungi</taxon>
        <taxon>Dikarya</taxon>
        <taxon>Basidiomycota</taxon>
        <taxon>Agaricomycotina</taxon>
        <taxon>Agaricomycetes</taxon>
        <taxon>Agaricomycetidae</taxon>
        <taxon>Agaricales</taxon>
        <taxon>Agaricineae</taxon>
        <taxon>Strophariaceae</taxon>
        <taxon>Hypholoma</taxon>
    </lineage>
</organism>
<dbReference type="STRING" id="945553.A0A0D2KSK6"/>
<evidence type="ECO:0000313" key="8">
    <source>
        <dbReference type="EMBL" id="KJA17637.1"/>
    </source>
</evidence>
<dbReference type="AlphaFoldDB" id="A0A0D2KSK6"/>
<dbReference type="InterPro" id="IPR020846">
    <property type="entry name" value="MFS_dom"/>
</dbReference>
<gene>
    <name evidence="8" type="ORF">HYPSUDRAFT_46104</name>
</gene>
<feature type="transmembrane region" description="Helical" evidence="6">
    <location>
        <begin position="153"/>
        <end position="172"/>
    </location>
</feature>
<feature type="transmembrane region" description="Helical" evidence="6">
    <location>
        <begin position="125"/>
        <end position="141"/>
    </location>
</feature>
<dbReference type="InterPro" id="IPR005829">
    <property type="entry name" value="Sugar_transporter_CS"/>
</dbReference>
<dbReference type="PROSITE" id="PS00216">
    <property type="entry name" value="SUGAR_TRANSPORT_1"/>
    <property type="match status" value="1"/>
</dbReference>
<keyword evidence="3 6" id="KW-1133">Transmembrane helix</keyword>
<dbReference type="Gene3D" id="1.20.1250.20">
    <property type="entry name" value="MFS general substrate transporter like domains"/>
    <property type="match status" value="1"/>
</dbReference>
<feature type="transmembrane region" description="Helical" evidence="6">
    <location>
        <begin position="212"/>
        <end position="235"/>
    </location>
</feature>
<evidence type="ECO:0000256" key="6">
    <source>
        <dbReference type="SAM" id="Phobius"/>
    </source>
</evidence>
<evidence type="ECO:0000313" key="9">
    <source>
        <dbReference type="Proteomes" id="UP000054270"/>
    </source>
</evidence>
<feature type="transmembrane region" description="Helical" evidence="6">
    <location>
        <begin position="392"/>
        <end position="411"/>
    </location>
</feature>
<dbReference type="PANTHER" id="PTHR23502:SF48">
    <property type="entry name" value="MULTIDRUG TRANSPORTER, PUTATIVE (AFU_ORTHOLOGUE AFUA_5G02700)-RELATED"/>
    <property type="match status" value="1"/>
</dbReference>
<feature type="domain" description="Major facilitator superfamily (MFS) profile" evidence="7">
    <location>
        <begin position="87"/>
        <end position="512"/>
    </location>
</feature>
<dbReference type="Pfam" id="PF07690">
    <property type="entry name" value="MFS_1"/>
    <property type="match status" value="1"/>
</dbReference>
<evidence type="ECO:0000256" key="2">
    <source>
        <dbReference type="ARBA" id="ARBA00022692"/>
    </source>
</evidence>
<feature type="transmembrane region" description="Helical" evidence="6">
    <location>
        <begin position="417"/>
        <end position="441"/>
    </location>
</feature>
<dbReference type="GO" id="GO:0042908">
    <property type="term" value="P:xenobiotic transport"/>
    <property type="evidence" value="ECO:0007669"/>
    <property type="project" value="UniProtKB-ARBA"/>
</dbReference>
<keyword evidence="2 6" id="KW-0812">Transmembrane</keyword>
<accession>A0A0D2KSK6</accession>
<dbReference type="FunFam" id="1.20.1250.20:FF:000011">
    <property type="entry name" value="MFS multidrug transporter, putative"/>
    <property type="match status" value="1"/>
</dbReference>
<protein>
    <recommendedName>
        <fullName evidence="7">Major facilitator superfamily (MFS) profile domain-containing protein</fullName>
    </recommendedName>
</protein>
<proteinExistence type="predicted"/>
<dbReference type="PROSITE" id="PS50850">
    <property type="entry name" value="MFS"/>
    <property type="match status" value="1"/>
</dbReference>
<dbReference type="OrthoDB" id="6770063at2759"/>
<evidence type="ECO:0000256" key="1">
    <source>
        <dbReference type="ARBA" id="ARBA00004141"/>
    </source>
</evidence>
<feature type="transmembrane region" description="Helical" evidence="6">
    <location>
        <begin position="241"/>
        <end position="269"/>
    </location>
</feature>
<keyword evidence="9" id="KW-1185">Reference proteome</keyword>
<reference evidence="9" key="1">
    <citation type="submission" date="2014-04" db="EMBL/GenBank/DDBJ databases">
        <title>Evolutionary Origins and Diversification of the Mycorrhizal Mutualists.</title>
        <authorList>
            <consortium name="DOE Joint Genome Institute"/>
            <consortium name="Mycorrhizal Genomics Consortium"/>
            <person name="Kohler A."/>
            <person name="Kuo A."/>
            <person name="Nagy L.G."/>
            <person name="Floudas D."/>
            <person name="Copeland A."/>
            <person name="Barry K.W."/>
            <person name="Cichocki N."/>
            <person name="Veneault-Fourrey C."/>
            <person name="LaButti K."/>
            <person name="Lindquist E.A."/>
            <person name="Lipzen A."/>
            <person name="Lundell T."/>
            <person name="Morin E."/>
            <person name="Murat C."/>
            <person name="Riley R."/>
            <person name="Ohm R."/>
            <person name="Sun H."/>
            <person name="Tunlid A."/>
            <person name="Henrissat B."/>
            <person name="Grigoriev I.V."/>
            <person name="Hibbett D.S."/>
            <person name="Martin F."/>
        </authorList>
    </citation>
    <scope>NUCLEOTIDE SEQUENCE [LARGE SCALE GENOMIC DNA]</scope>
    <source>
        <strain evidence="9">FD-334 SS-4</strain>
    </source>
</reference>
<dbReference type="CDD" id="cd17323">
    <property type="entry name" value="MFS_Tpo1_MDR_like"/>
    <property type="match status" value="1"/>
</dbReference>
<name>A0A0D2KSK6_HYPSF</name>
<dbReference type="GO" id="GO:0022857">
    <property type="term" value="F:transmembrane transporter activity"/>
    <property type="evidence" value="ECO:0007669"/>
    <property type="project" value="InterPro"/>
</dbReference>
<sequence>MPSEPIEASVFPSVLSREQDDEFRTLEAENLSLVLSRHSTQLNALHPVKTLHDLEEIHENEGYHLVAFEKGAGEDPREWGKLKKWWITVSTATLCLSVAIGSSIVTGDMTGPTKELGIKQEITNLTVTCFVMGFGIGPLFMAPLSEVFGRRPVYLASMSLYFIFTLPTALAHNAATLVVGRMIAGLAASAPVCNIGGSLADIWAIEDRGAPMALFSVTLFAGPCIGPMVAGWIGMYAGWRWIYWTLFIFLGVAFIFTLFIPETLAPVLLRRKAQKLRKATGDDRYCTLEELEKIPFTEAMKVALIRPFLMLFQEPIVIFFSFYLSFIYSLLYLMFFAFPIAFSEVRGFSAGLTGITFISIMLGILIAGALVPVQEKIYAKATRNGTYPEARLYPMMLGCFILPAALFIFAFTGGYKWVHWIAVCISGTLFGIAMIMIYVSANSYIIDSYSSYAASAMAAKTFLRSECGAMVPLFVNQMFHNMGFQWAGLLLALAACAIAPIPFIFYFNGETIRMRSSRASQNKRSRDEHVRAESAGSTESIPEKAAR</sequence>
<feature type="region of interest" description="Disordered" evidence="5">
    <location>
        <begin position="517"/>
        <end position="547"/>
    </location>
</feature>
<evidence type="ECO:0000256" key="4">
    <source>
        <dbReference type="ARBA" id="ARBA00023136"/>
    </source>
</evidence>
<evidence type="ECO:0000256" key="3">
    <source>
        <dbReference type="ARBA" id="ARBA00022989"/>
    </source>
</evidence>
<dbReference type="InterPro" id="IPR036259">
    <property type="entry name" value="MFS_trans_sf"/>
</dbReference>
<feature type="transmembrane region" description="Helical" evidence="6">
    <location>
        <begin position="85"/>
        <end position="105"/>
    </location>
</feature>
<feature type="transmembrane region" description="Helical" evidence="6">
    <location>
        <begin position="348"/>
        <end position="371"/>
    </location>
</feature>
<dbReference type="GO" id="GO:0140115">
    <property type="term" value="P:export across plasma membrane"/>
    <property type="evidence" value="ECO:0007669"/>
    <property type="project" value="UniProtKB-ARBA"/>
</dbReference>